<dbReference type="SUPFAM" id="SSF53850">
    <property type="entry name" value="Periplasmic binding protein-like II"/>
    <property type="match status" value="1"/>
</dbReference>
<evidence type="ECO:0000256" key="1">
    <source>
        <dbReference type="ARBA" id="ARBA00004635"/>
    </source>
</evidence>
<feature type="signal peptide" evidence="7">
    <location>
        <begin position="1"/>
        <end position="26"/>
    </location>
</feature>
<keyword evidence="3 7" id="KW-0732">Signal</keyword>
<proteinExistence type="inferred from homology"/>
<dbReference type="Gene3D" id="3.40.190.10">
    <property type="entry name" value="Periplasmic binding protein-like II"/>
    <property type="match status" value="2"/>
</dbReference>
<keyword evidence="6" id="KW-0449">Lipoprotein</keyword>
<keyword evidence="5" id="KW-0564">Palmitate</keyword>
<dbReference type="AlphaFoldDB" id="A0A3D8IKG1"/>
<evidence type="ECO:0000256" key="4">
    <source>
        <dbReference type="ARBA" id="ARBA00023136"/>
    </source>
</evidence>
<evidence type="ECO:0000256" key="7">
    <source>
        <dbReference type="SAM" id="SignalP"/>
    </source>
</evidence>
<evidence type="ECO:0000256" key="6">
    <source>
        <dbReference type="ARBA" id="ARBA00023288"/>
    </source>
</evidence>
<dbReference type="EMBL" id="NXLQ01000012">
    <property type="protein sequence ID" value="RDU65366.1"/>
    <property type="molecule type" value="Genomic_DNA"/>
</dbReference>
<evidence type="ECO:0000256" key="2">
    <source>
        <dbReference type="ARBA" id="ARBA00008973"/>
    </source>
</evidence>
<comment type="caution">
    <text evidence="8">The sequence shown here is derived from an EMBL/GenBank/DDBJ whole genome shotgun (WGS) entry which is preliminary data.</text>
</comment>
<evidence type="ECO:0000313" key="8">
    <source>
        <dbReference type="EMBL" id="RDU65366.1"/>
    </source>
</evidence>
<dbReference type="Pfam" id="PF03180">
    <property type="entry name" value="Lipoprotein_9"/>
    <property type="match status" value="1"/>
</dbReference>
<accession>A0A3D8IKG1</accession>
<dbReference type="PANTHER" id="PTHR30429:SF0">
    <property type="entry name" value="METHIONINE-BINDING LIPOPROTEIN METQ"/>
    <property type="match status" value="1"/>
</dbReference>
<evidence type="ECO:0000256" key="5">
    <source>
        <dbReference type="ARBA" id="ARBA00023139"/>
    </source>
</evidence>
<dbReference type="PANTHER" id="PTHR30429">
    <property type="entry name" value="D-METHIONINE-BINDING LIPOPROTEIN METQ"/>
    <property type="match status" value="1"/>
</dbReference>
<evidence type="ECO:0008006" key="10">
    <source>
        <dbReference type="Google" id="ProtNLM"/>
    </source>
</evidence>
<keyword evidence="9" id="KW-1185">Reference proteome</keyword>
<feature type="chain" id="PRO_5017639304" description="Methionine ABC transporter substrate-binding protein" evidence="7">
    <location>
        <begin position="27"/>
        <end position="263"/>
    </location>
</feature>
<reference evidence="8 9" key="1">
    <citation type="submission" date="2018-04" db="EMBL/GenBank/DDBJ databases">
        <title>Novel Campyloabacter and Helicobacter Species and Strains.</title>
        <authorList>
            <person name="Mannion A.J."/>
            <person name="Shen Z."/>
            <person name="Fox J.G."/>
        </authorList>
    </citation>
    <scope>NUCLEOTIDE SEQUENCE [LARGE SCALE GENOMIC DNA]</scope>
    <source>
        <strain evidence="8 9">MIT 17-337</strain>
    </source>
</reference>
<protein>
    <recommendedName>
        <fullName evidence="10">Methionine ABC transporter substrate-binding protein</fullName>
    </recommendedName>
</protein>
<dbReference type="PIRSF" id="PIRSF002854">
    <property type="entry name" value="MetQ"/>
    <property type="match status" value="1"/>
</dbReference>
<comment type="similarity">
    <text evidence="2">Belongs to the NlpA lipoprotein family.</text>
</comment>
<evidence type="ECO:0000256" key="3">
    <source>
        <dbReference type="ARBA" id="ARBA00022729"/>
    </source>
</evidence>
<dbReference type="Proteomes" id="UP000256379">
    <property type="component" value="Unassembled WGS sequence"/>
</dbReference>
<keyword evidence="4" id="KW-0472">Membrane</keyword>
<dbReference type="OrthoDB" id="9812878at2"/>
<evidence type="ECO:0000313" key="9">
    <source>
        <dbReference type="Proteomes" id="UP000256379"/>
    </source>
</evidence>
<gene>
    <name evidence="8" type="ORF">CQA53_06220</name>
</gene>
<name>A0A3D8IKG1_9HELI</name>
<dbReference type="GO" id="GO:0016020">
    <property type="term" value="C:membrane"/>
    <property type="evidence" value="ECO:0007669"/>
    <property type="project" value="UniProtKB-SubCell"/>
</dbReference>
<dbReference type="CDD" id="cd13597">
    <property type="entry name" value="PBP2_lipoprotein_Tp32"/>
    <property type="match status" value="1"/>
</dbReference>
<organism evidence="8 9">
    <name type="scientific">Helicobacter didelphidarum</name>
    <dbReference type="NCBI Taxonomy" id="2040648"/>
    <lineage>
        <taxon>Bacteria</taxon>
        <taxon>Pseudomonadati</taxon>
        <taxon>Campylobacterota</taxon>
        <taxon>Epsilonproteobacteria</taxon>
        <taxon>Campylobacterales</taxon>
        <taxon>Helicobacteraceae</taxon>
        <taxon>Helicobacter</taxon>
    </lineage>
</organism>
<dbReference type="InterPro" id="IPR004872">
    <property type="entry name" value="Lipoprotein_NlpA"/>
</dbReference>
<comment type="subcellular location">
    <subcellularLocation>
        <location evidence="1">Membrane</location>
        <topology evidence="1">Lipid-anchor</topology>
    </subcellularLocation>
</comment>
<dbReference type="RefSeq" id="WP_115543157.1">
    <property type="nucleotide sequence ID" value="NZ_NXLQ01000012.1"/>
</dbReference>
<sequence>MKKVLRSIVLSSIAFTSISFTNIANAADLKVGATPVPHAKILEVIAPTLKKQGITLKIVEFSDYVMPNLALADKSLDANFMQHLPYLEKINKDKSLNLVGIAQIHIEPLGVYSKKIQNINELKKGAMIAIPADPSNGARALILLHNNGIITLKDPKNLNATIYDIKANPKKLKIKPIEAGLLTKALDDVSIAVINGNFALQAGLYSKDAILLEDSRSPYANILVIRTGDENRKDIVELKKALQSPEVKKFIEETYKGEIIPAF</sequence>